<dbReference type="InterPro" id="IPR013320">
    <property type="entry name" value="ConA-like_dom_sf"/>
</dbReference>
<dbReference type="Proteomes" id="UP000561459">
    <property type="component" value="Unassembled WGS sequence"/>
</dbReference>
<dbReference type="Gene3D" id="2.60.120.200">
    <property type="match status" value="1"/>
</dbReference>
<proteinExistence type="predicted"/>
<dbReference type="AlphaFoldDB" id="A0A7W6G005"/>
<evidence type="ECO:0000313" key="1">
    <source>
        <dbReference type="EMBL" id="MBB3940682.1"/>
    </source>
</evidence>
<sequence>MAVSIIDRLSTNFTDATLPKLYRDIVLNPGSMYLFDFLSSYSNPNADGNLAPGATFKNMVDGAADAVLIGSSATIVNLPGRAGISMPGVGGGAPTTSIELGGAGAFSLHASNHDFLEFAWIKTPSAGFVTGYPQILVNGVFGNEGNDQISITTHSDGKTPRISIANAAGVANTLSGSSGQGLGAPTQVGMARIGSALRLYINGALVSSGSGPATLYDTSAQKTKLGAGYKGTVYRVGKEDLTVSAAASGLSLVAQADAVMAADYATNAPRFT</sequence>
<keyword evidence="2" id="KW-1185">Reference proteome</keyword>
<dbReference type="EMBL" id="JACIDY010000005">
    <property type="protein sequence ID" value="MBB3940682.1"/>
    <property type="molecule type" value="Genomic_DNA"/>
</dbReference>
<evidence type="ECO:0000313" key="2">
    <source>
        <dbReference type="Proteomes" id="UP000561459"/>
    </source>
</evidence>
<dbReference type="RefSeq" id="WP_183617270.1">
    <property type="nucleotide sequence ID" value="NZ_JACIDY010000005.1"/>
</dbReference>
<name>A0A7W6G005_9SPHN</name>
<comment type="caution">
    <text evidence="1">The sequence shown here is derived from an EMBL/GenBank/DDBJ whole genome shotgun (WGS) entry which is preliminary data.</text>
</comment>
<reference evidence="1 2" key="1">
    <citation type="submission" date="2020-08" db="EMBL/GenBank/DDBJ databases">
        <title>Genomic Encyclopedia of Type Strains, Phase IV (KMG-IV): sequencing the most valuable type-strain genomes for metagenomic binning, comparative biology and taxonomic classification.</title>
        <authorList>
            <person name="Goeker M."/>
        </authorList>
    </citation>
    <scope>NUCLEOTIDE SEQUENCE [LARGE SCALE GENOMIC DNA]</scope>
    <source>
        <strain evidence="1 2">DSM 27568</strain>
    </source>
</reference>
<gene>
    <name evidence="1" type="ORF">GGR39_002339</name>
</gene>
<organism evidence="1 2">
    <name type="scientific">Novosphingobium fluoreni</name>
    <dbReference type="NCBI Taxonomy" id="1391222"/>
    <lineage>
        <taxon>Bacteria</taxon>
        <taxon>Pseudomonadati</taxon>
        <taxon>Pseudomonadota</taxon>
        <taxon>Alphaproteobacteria</taxon>
        <taxon>Sphingomonadales</taxon>
        <taxon>Sphingomonadaceae</taxon>
        <taxon>Novosphingobium</taxon>
    </lineage>
</organism>
<dbReference type="SUPFAM" id="SSF49899">
    <property type="entry name" value="Concanavalin A-like lectins/glucanases"/>
    <property type="match status" value="1"/>
</dbReference>
<accession>A0A7W6G005</accession>
<protein>
    <submittedName>
        <fullName evidence="1">Uncharacterized protein</fullName>
    </submittedName>
</protein>